<keyword evidence="3" id="KW-1185">Reference proteome</keyword>
<sequence length="93" mass="10706">MTTSAGEWMLLVLPNTYLVPFLLQVLGMPPPNPNLRKDELIWGLAAKGHFTLKSAYQMVVEIDEDGGHTGWKKIGQWPWPHRIRHFLTGWKKI</sequence>
<proteinExistence type="predicted"/>
<organism evidence="2 3">
    <name type="scientific">Linum trigynum</name>
    <dbReference type="NCBI Taxonomy" id="586398"/>
    <lineage>
        <taxon>Eukaryota</taxon>
        <taxon>Viridiplantae</taxon>
        <taxon>Streptophyta</taxon>
        <taxon>Embryophyta</taxon>
        <taxon>Tracheophyta</taxon>
        <taxon>Spermatophyta</taxon>
        <taxon>Magnoliopsida</taxon>
        <taxon>eudicotyledons</taxon>
        <taxon>Gunneridae</taxon>
        <taxon>Pentapetalae</taxon>
        <taxon>rosids</taxon>
        <taxon>fabids</taxon>
        <taxon>Malpighiales</taxon>
        <taxon>Linaceae</taxon>
        <taxon>Linum</taxon>
    </lineage>
</organism>
<dbReference type="EMBL" id="OZ034819">
    <property type="protein sequence ID" value="CAL1394855.1"/>
    <property type="molecule type" value="Genomic_DNA"/>
</dbReference>
<accession>A0AAV2FB00</accession>
<gene>
    <name evidence="2" type="ORF">LTRI10_LOCUS35327</name>
</gene>
<evidence type="ECO:0000313" key="3">
    <source>
        <dbReference type="Proteomes" id="UP001497516"/>
    </source>
</evidence>
<dbReference type="AlphaFoldDB" id="A0AAV2FB00"/>
<feature type="chain" id="PRO_5043909479" evidence="1">
    <location>
        <begin position="28"/>
        <end position="93"/>
    </location>
</feature>
<keyword evidence="1" id="KW-0732">Signal</keyword>
<evidence type="ECO:0000313" key="2">
    <source>
        <dbReference type="EMBL" id="CAL1394855.1"/>
    </source>
</evidence>
<feature type="signal peptide" evidence="1">
    <location>
        <begin position="1"/>
        <end position="27"/>
    </location>
</feature>
<evidence type="ECO:0000256" key="1">
    <source>
        <dbReference type="SAM" id="SignalP"/>
    </source>
</evidence>
<protein>
    <submittedName>
        <fullName evidence="2">Uncharacterized protein</fullName>
    </submittedName>
</protein>
<name>A0AAV2FB00_9ROSI</name>
<dbReference type="Proteomes" id="UP001497516">
    <property type="component" value="Chromosome 6"/>
</dbReference>
<reference evidence="2 3" key="1">
    <citation type="submission" date="2024-04" db="EMBL/GenBank/DDBJ databases">
        <authorList>
            <person name="Fracassetti M."/>
        </authorList>
    </citation>
    <scope>NUCLEOTIDE SEQUENCE [LARGE SCALE GENOMIC DNA]</scope>
</reference>